<name>A0A9D2ATS7_9FIRM</name>
<dbReference type="SUPFAM" id="SSF56281">
    <property type="entry name" value="Metallo-hydrolase/oxidoreductase"/>
    <property type="match status" value="1"/>
</dbReference>
<dbReference type="InterPro" id="IPR051285">
    <property type="entry name" value="NADH_oxidoreductase_modular"/>
</dbReference>
<evidence type="ECO:0000256" key="2">
    <source>
        <dbReference type="ARBA" id="ARBA00007121"/>
    </source>
</evidence>
<evidence type="ECO:0000256" key="4">
    <source>
        <dbReference type="ARBA" id="ARBA00022982"/>
    </source>
</evidence>
<evidence type="ECO:0000256" key="3">
    <source>
        <dbReference type="ARBA" id="ARBA00022448"/>
    </source>
</evidence>
<dbReference type="GO" id="GO:0046872">
    <property type="term" value="F:metal ion binding"/>
    <property type="evidence" value="ECO:0007669"/>
    <property type="project" value="InterPro"/>
</dbReference>
<keyword evidence="3" id="KW-0813">Transport</keyword>
<dbReference type="Gene3D" id="3.60.15.10">
    <property type="entry name" value="Ribonuclease Z/Hydroxyacylglutathione hydrolase-like"/>
    <property type="match status" value="1"/>
</dbReference>
<dbReference type="InterPro" id="IPR029039">
    <property type="entry name" value="Flavoprotein-like_sf"/>
</dbReference>
<comment type="cofactor">
    <cofactor evidence="1">
        <name>Fe cation</name>
        <dbReference type="ChEBI" id="CHEBI:24875"/>
    </cofactor>
</comment>
<dbReference type="InterPro" id="IPR036866">
    <property type="entry name" value="RibonucZ/Hydroxyglut_hydro"/>
</dbReference>
<dbReference type="CDD" id="cd07709">
    <property type="entry name" value="flavodiiron_proteins_MBL-fold"/>
    <property type="match status" value="1"/>
</dbReference>
<dbReference type="PIRSF" id="PIRSF005243">
    <property type="entry name" value="ROO"/>
    <property type="match status" value="1"/>
</dbReference>
<evidence type="ECO:0000313" key="6">
    <source>
        <dbReference type="EMBL" id="HIX49643.1"/>
    </source>
</evidence>
<dbReference type="Gene3D" id="3.40.50.360">
    <property type="match status" value="1"/>
</dbReference>
<dbReference type="InterPro" id="IPR045761">
    <property type="entry name" value="ODP_dom"/>
</dbReference>
<organism evidence="6 7">
    <name type="scientific">Candidatus Mediterraneibacter caccavium</name>
    <dbReference type="NCBI Taxonomy" id="2838661"/>
    <lineage>
        <taxon>Bacteria</taxon>
        <taxon>Bacillati</taxon>
        <taxon>Bacillota</taxon>
        <taxon>Clostridia</taxon>
        <taxon>Lachnospirales</taxon>
        <taxon>Lachnospiraceae</taxon>
        <taxon>Mediterraneibacter</taxon>
    </lineage>
</organism>
<dbReference type="PANTHER" id="PTHR32145">
    <property type="entry name" value="DIFLAVIN FLAVOPROTEIN A 2-RELATED"/>
    <property type="match status" value="1"/>
</dbReference>
<dbReference type="EMBL" id="DXFA01000189">
    <property type="protein sequence ID" value="HIX49643.1"/>
    <property type="molecule type" value="Genomic_DNA"/>
</dbReference>
<protein>
    <submittedName>
        <fullName evidence="6">FprA family A-type flavoprotein</fullName>
    </submittedName>
</protein>
<dbReference type="InterPro" id="IPR016440">
    <property type="entry name" value="Rubredoxin-O_OxRdtase"/>
</dbReference>
<reference evidence="6" key="2">
    <citation type="submission" date="2021-04" db="EMBL/GenBank/DDBJ databases">
        <authorList>
            <person name="Gilroy R."/>
        </authorList>
    </citation>
    <scope>NUCLEOTIDE SEQUENCE</scope>
    <source>
        <strain evidence="6">ChiSjej5B23-15282</strain>
    </source>
</reference>
<evidence type="ECO:0000259" key="5">
    <source>
        <dbReference type="PROSITE" id="PS50902"/>
    </source>
</evidence>
<dbReference type="GO" id="GO:0016651">
    <property type="term" value="F:oxidoreductase activity, acting on NAD(P)H"/>
    <property type="evidence" value="ECO:0007669"/>
    <property type="project" value="UniProtKB-ARBA"/>
</dbReference>
<dbReference type="AlphaFoldDB" id="A0A9D2ATS7"/>
<gene>
    <name evidence="6" type="ORF">H9981_11660</name>
</gene>
<evidence type="ECO:0000256" key="1">
    <source>
        <dbReference type="ARBA" id="ARBA00001962"/>
    </source>
</evidence>
<accession>A0A9D2ATS7</accession>
<proteinExistence type="inferred from homology"/>
<dbReference type="SMART" id="SM00849">
    <property type="entry name" value="Lactamase_B"/>
    <property type="match status" value="1"/>
</dbReference>
<dbReference type="InterPro" id="IPR001279">
    <property type="entry name" value="Metallo-B-lactamas"/>
</dbReference>
<dbReference type="Proteomes" id="UP000824243">
    <property type="component" value="Unassembled WGS sequence"/>
</dbReference>
<dbReference type="PROSITE" id="PS50902">
    <property type="entry name" value="FLAVODOXIN_LIKE"/>
    <property type="match status" value="1"/>
</dbReference>
<keyword evidence="4" id="KW-0249">Electron transport</keyword>
<dbReference type="GO" id="GO:0009055">
    <property type="term" value="F:electron transfer activity"/>
    <property type="evidence" value="ECO:0007669"/>
    <property type="project" value="InterPro"/>
</dbReference>
<sequence>MHCFRKVTEDLYWVGGSDRRLELFENIFPLTKGVSYNSYLLLDEKTVLFDSADYSIGRQFLENVKAVLDGRTLDYLVVNHMEPDHCAMIEELVLRYPDMKLIGNAKTFPMISQFFDFDLDGRTVTVKEGDTFSSGKHTLHFVMAPMVHWPEAMMTYDETDKVLFSADAFGTFGALNGNIFNDELDFDREWLDEARRYYTNIVGKYGMQVQNVLKKASGLDISVICPLHGPIWRTDLDYIIGKYDIWSRYEPEKKGVMIAYASMYGNTENMAEIFAAALAEAGVKNIRMHNISKTHVSELISDSFKYSHIVLAAPTYNNGIYPLMDNYLEDMKALALQNRTVAVLGNGTWAPQSTKLITAKVGEMKNMRLLDGAVTIKSAVKDSQMEEITSLAGQIAEEVL</sequence>
<dbReference type="Pfam" id="PF00258">
    <property type="entry name" value="Flavodoxin_1"/>
    <property type="match status" value="1"/>
</dbReference>
<comment type="caution">
    <text evidence="6">The sequence shown here is derived from an EMBL/GenBank/DDBJ whole genome shotgun (WGS) entry which is preliminary data.</text>
</comment>
<feature type="domain" description="Flavodoxin-like" evidence="5">
    <location>
        <begin position="256"/>
        <end position="396"/>
    </location>
</feature>
<dbReference type="GO" id="GO:0010181">
    <property type="term" value="F:FMN binding"/>
    <property type="evidence" value="ECO:0007669"/>
    <property type="project" value="InterPro"/>
</dbReference>
<dbReference type="SUPFAM" id="SSF52218">
    <property type="entry name" value="Flavoproteins"/>
    <property type="match status" value="1"/>
</dbReference>
<evidence type="ECO:0000313" key="7">
    <source>
        <dbReference type="Proteomes" id="UP000824243"/>
    </source>
</evidence>
<comment type="similarity">
    <text evidence="2">In the N-terminal section; belongs to the zinc metallo-hydrolase group 3 family.</text>
</comment>
<reference evidence="6" key="1">
    <citation type="journal article" date="2021" name="PeerJ">
        <title>Extensive microbial diversity within the chicken gut microbiome revealed by metagenomics and culture.</title>
        <authorList>
            <person name="Gilroy R."/>
            <person name="Ravi A."/>
            <person name="Getino M."/>
            <person name="Pursley I."/>
            <person name="Horton D.L."/>
            <person name="Alikhan N.F."/>
            <person name="Baker D."/>
            <person name="Gharbi K."/>
            <person name="Hall N."/>
            <person name="Watson M."/>
            <person name="Adriaenssens E.M."/>
            <person name="Foster-Nyarko E."/>
            <person name="Jarju S."/>
            <person name="Secka A."/>
            <person name="Antonio M."/>
            <person name="Oren A."/>
            <person name="Chaudhuri R.R."/>
            <person name="La Ragione R."/>
            <person name="Hildebrand F."/>
            <person name="Pallen M.J."/>
        </authorList>
    </citation>
    <scope>NUCLEOTIDE SEQUENCE</scope>
    <source>
        <strain evidence="6">ChiSjej5B23-15282</strain>
    </source>
</reference>
<dbReference type="InterPro" id="IPR008254">
    <property type="entry name" value="Flavodoxin/NO_synth"/>
</dbReference>
<dbReference type="Pfam" id="PF19583">
    <property type="entry name" value="ODP"/>
    <property type="match status" value="1"/>
</dbReference>
<dbReference type="PANTHER" id="PTHR32145:SF20">
    <property type="entry name" value="FLAVOPROTEIN"/>
    <property type="match status" value="1"/>
</dbReference>